<organism evidence="2 3">
    <name type="scientific">Lacinutrix neustonica</name>
    <dbReference type="NCBI Taxonomy" id="2980107"/>
    <lineage>
        <taxon>Bacteria</taxon>
        <taxon>Pseudomonadati</taxon>
        <taxon>Bacteroidota</taxon>
        <taxon>Flavobacteriia</taxon>
        <taxon>Flavobacteriales</taxon>
        <taxon>Flavobacteriaceae</taxon>
        <taxon>Lacinutrix</taxon>
    </lineage>
</organism>
<keyword evidence="1" id="KW-0472">Membrane</keyword>
<proteinExistence type="predicted"/>
<accession>A0A9E8SI82</accession>
<dbReference type="KEGG" id="lnu:N7U66_08020"/>
<reference evidence="2" key="1">
    <citation type="submission" date="2022-11" db="EMBL/GenBank/DDBJ databases">
        <title>Lacinutrix neustonica HL-RS19T sp. nov., isolated from the surface microlayer sample of brackish Lake Shihwa.</title>
        <authorList>
            <person name="Choi J.Y."/>
            <person name="Hwang C.Y."/>
        </authorList>
    </citation>
    <scope>NUCLEOTIDE SEQUENCE</scope>
    <source>
        <strain evidence="2">HL-RS19</strain>
    </source>
</reference>
<protein>
    <submittedName>
        <fullName evidence="2">Uncharacterized protein</fullName>
    </submittedName>
</protein>
<feature type="transmembrane region" description="Helical" evidence="1">
    <location>
        <begin position="7"/>
        <end position="26"/>
    </location>
</feature>
<dbReference type="RefSeq" id="WP_267678023.1">
    <property type="nucleotide sequence ID" value="NZ_CP113088.1"/>
</dbReference>
<dbReference type="AlphaFoldDB" id="A0A9E8SI82"/>
<evidence type="ECO:0000313" key="3">
    <source>
        <dbReference type="Proteomes" id="UP001164705"/>
    </source>
</evidence>
<evidence type="ECO:0000313" key="2">
    <source>
        <dbReference type="EMBL" id="WAC03440.1"/>
    </source>
</evidence>
<keyword evidence="1" id="KW-1133">Transmembrane helix</keyword>
<dbReference type="Proteomes" id="UP001164705">
    <property type="component" value="Chromosome"/>
</dbReference>
<sequence length="484" mass="55876">MNKWIKYGVYTLSITTLIIVGLVLYANQTIENKIENFLVHRLPDIVFQKNEGITLNTFEGTITIKKPIIEIKNKNNDNIHTYVSLETLIIEDVSYWDYLFKSQIRIEDIKLKSPNIVYFKDKYEKNSKPDSTKGFIKLYKPILIDELSIDNATFHIYDSKKDSVLLYVENATIEIDDIEINREIIKNRLPVSFDDFEAEADSIFVKTSHFENLSTSSFKLKNNKATINAIELKTKFSRSALSNIISKERDHFNLRIETLKCEGIDFGFNKRNLYVTSREVSINQPHFEIFRDKLIADDVSTKKMYSEAIRTIPFDLTIDSVLIHEAYIKYTEKVTVNNNGGSIDFSKLYANIANVSNTYKSPNKTTLDIAGIFMEGTPFKADWAFDVNNKSDSFVFAMDMDQLELSKINTFTEPNLKVKLEGQTKKIFYTIDGNNTRSTIDFKVNYDDLKISVLRKEGKKENWLLSAVANLFVSKTSKDDPRQF</sequence>
<dbReference type="EMBL" id="CP113088">
    <property type="protein sequence ID" value="WAC03440.1"/>
    <property type="molecule type" value="Genomic_DNA"/>
</dbReference>
<evidence type="ECO:0000256" key="1">
    <source>
        <dbReference type="SAM" id="Phobius"/>
    </source>
</evidence>
<gene>
    <name evidence="2" type="ORF">N7U66_08020</name>
</gene>
<name>A0A9E8SI82_9FLAO</name>
<keyword evidence="3" id="KW-1185">Reference proteome</keyword>
<keyword evidence="1" id="KW-0812">Transmembrane</keyword>